<dbReference type="AlphaFoldDB" id="A0A512DC03"/>
<organism evidence="6 7">
    <name type="scientific">Cellulomonas aerilata</name>
    <dbReference type="NCBI Taxonomy" id="515326"/>
    <lineage>
        <taxon>Bacteria</taxon>
        <taxon>Bacillati</taxon>
        <taxon>Actinomycetota</taxon>
        <taxon>Actinomycetes</taxon>
        <taxon>Micrococcales</taxon>
        <taxon>Cellulomonadaceae</taxon>
        <taxon>Cellulomonas</taxon>
    </lineage>
</organism>
<reference evidence="6 7" key="1">
    <citation type="submission" date="2019-07" db="EMBL/GenBank/DDBJ databases">
        <title>Whole genome shotgun sequence of Cellulomonas aerilata NBRC 106308.</title>
        <authorList>
            <person name="Hosoyama A."/>
            <person name="Uohara A."/>
            <person name="Ohji S."/>
            <person name="Ichikawa N."/>
        </authorList>
    </citation>
    <scope>NUCLEOTIDE SEQUENCE [LARGE SCALE GENOMIC DNA]</scope>
    <source>
        <strain evidence="6 7">NBRC 106308</strain>
    </source>
</reference>
<feature type="transmembrane region" description="Helical" evidence="4">
    <location>
        <begin position="148"/>
        <end position="173"/>
    </location>
</feature>
<dbReference type="CDD" id="cd16917">
    <property type="entry name" value="HATPase_UhpB-NarQ-NarX-like"/>
    <property type="match status" value="1"/>
</dbReference>
<dbReference type="GO" id="GO:0000155">
    <property type="term" value="F:phosphorelay sensor kinase activity"/>
    <property type="evidence" value="ECO:0007669"/>
    <property type="project" value="InterPro"/>
</dbReference>
<evidence type="ECO:0000256" key="3">
    <source>
        <dbReference type="ARBA" id="ARBA00023012"/>
    </source>
</evidence>
<dbReference type="GO" id="GO:0016020">
    <property type="term" value="C:membrane"/>
    <property type="evidence" value="ECO:0007669"/>
    <property type="project" value="InterPro"/>
</dbReference>
<dbReference type="EMBL" id="BJYY01000013">
    <property type="protein sequence ID" value="GEO33985.1"/>
    <property type="molecule type" value="Genomic_DNA"/>
</dbReference>
<dbReference type="Pfam" id="PF02518">
    <property type="entry name" value="HATPase_c"/>
    <property type="match status" value="1"/>
</dbReference>
<dbReference type="PANTHER" id="PTHR24421">
    <property type="entry name" value="NITRATE/NITRITE SENSOR PROTEIN NARX-RELATED"/>
    <property type="match status" value="1"/>
</dbReference>
<sequence>MDLAVTVVTQVVNWPLAVLTARRAASGRAPFASWATVALLVSGAVAVWDPASTLTFSRAAVAVSNASLALLFTVYLDGRFVPRWTIVPVVIEIAVQAADVASGFALESRLWWPMHFVAIWAVLIVGGQVHRYRSRSSVDERERTRWPLLTIVLMVVAFSLWSFVALGLGAVATDRSQSWLANLLFVLPGVGFAVGLLAPRLLRVDRALRWTITWGLWSTAMSALAWAASTALLALPAAPRSWSTAAIVGATALPALWATRRMAELTVYGRRPDPGRTLEELGNRLAATVDPRTVPVDIVATVTSSLGLAGAALRGVPALSATAGASVEASEGRMEYPIRYQGERLGHLVVIPRPGESALTAHDRAVLTQICGQAAPALHSARVVRDLIDARSRLVFAREEERKRLRRDLHDDLAPTFAGLGLTAAAVETFSRLGDERAAEAAARLVVGLGAATRQLRDVAYDLRPPVLDDRGLVAAIEERLSAPGSVPVFRVDAPPERLELPAAVESAALRIVQEAVTNVRRHAAASVCVVTVAVDPGMLRLGIADDGVGIPDRLAGGIGMRSMTERAGEVGGELSAGPAPGGGTLVRASLPLTGVPLPEATALAGEAT</sequence>
<evidence type="ECO:0000313" key="6">
    <source>
        <dbReference type="EMBL" id="GEO33985.1"/>
    </source>
</evidence>
<feature type="transmembrane region" description="Helical" evidence="4">
    <location>
        <begin position="179"/>
        <end position="202"/>
    </location>
</feature>
<feature type="domain" description="Histidine kinase/HSP90-like ATPase" evidence="5">
    <location>
        <begin position="504"/>
        <end position="595"/>
    </location>
</feature>
<keyword evidence="4" id="KW-1133">Transmembrane helix</keyword>
<comment type="caution">
    <text evidence="6">The sequence shown here is derived from an EMBL/GenBank/DDBJ whole genome shotgun (WGS) entry which is preliminary data.</text>
</comment>
<dbReference type="InterPro" id="IPR011712">
    <property type="entry name" value="Sig_transdc_His_kin_sub3_dim/P"/>
</dbReference>
<keyword evidence="2" id="KW-0418">Kinase</keyword>
<dbReference type="InterPro" id="IPR050482">
    <property type="entry name" value="Sensor_HK_TwoCompSys"/>
</dbReference>
<keyword evidence="4" id="KW-0812">Transmembrane</keyword>
<dbReference type="InterPro" id="IPR036890">
    <property type="entry name" value="HATPase_C_sf"/>
</dbReference>
<dbReference type="SUPFAM" id="SSF55781">
    <property type="entry name" value="GAF domain-like"/>
    <property type="match status" value="1"/>
</dbReference>
<keyword evidence="4" id="KW-0472">Membrane</keyword>
<proteinExistence type="predicted"/>
<evidence type="ECO:0000256" key="2">
    <source>
        <dbReference type="ARBA" id="ARBA00022777"/>
    </source>
</evidence>
<keyword evidence="3" id="KW-0902">Two-component regulatory system</keyword>
<dbReference type="InterPro" id="IPR003594">
    <property type="entry name" value="HATPase_dom"/>
</dbReference>
<dbReference type="Proteomes" id="UP000321181">
    <property type="component" value="Unassembled WGS sequence"/>
</dbReference>
<keyword evidence="1" id="KW-0808">Transferase</keyword>
<evidence type="ECO:0000256" key="1">
    <source>
        <dbReference type="ARBA" id="ARBA00022679"/>
    </source>
</evidence>
<feature type="transmembrane region" description="Helical" evidence="4">
    <location>
        <begin position="214"/>
        <end position="235"/>
    </location>
</feature>
<evidence type="ECO:0000313" key="7">
    <source>
        <dbReference type="Proteomes" id="UP000321181"/>
    </source>
</evidence>
<dbReference type="SUPFAM" id="SSF55874">
    <property type="entry name" value="ATPase domain of HSP90 chaperone/DNA topoisomerase II/histidine kinase"/>
    <property type="match status" value="1"/>
</dbReference>
<dbReference type="GO" id="GO:0046983">
    <property type="term" value="F:protein dimerization activity"/>
    <property type="evidence" value="ECO:0007669"/>
    <property type="project" value="InterPro"/>
</dbReference>
<dbReference type="Pfam" id="PF07730">
    <property type="entry name" value="HisKA_3"/>
    <property type="match status" value="1"/>
</dbReference>
<protein>
    <recommendedName>
        <fullName evidence="5">Histidine kinase/HSP90-like ATPase domain-containing protein</fullName>
    </recommendedName>
</protein>
<dbReference type="Gene3D" id="3.30.565.10">
    <property type="entry name" value="Histidine kinase-like ATPase, C-terminal domain"/>
    <property type="match status" value="1"/>
</dbReference>
<dbReference type="Gene3D" id="1.20.5.1930">
    <property type="match status" value="1"/>
</dbReference>
<evidence type="ECO:0000256" key="4">
    <source>
        <dbReference type="SAM" id="Phobius"/>
    </source>
</evidence>
<evidence type="ECO:0000259" key="5">
    <source>
        <dbReference type="SMART" id="SM00387"/>
    </source>
</evidence>
<feature type="transmembrane region" description="Helical" evidence="4">
    <location>
        <begin position="31"/>
        <end position="48"/>
    </location>
</feature>
<keyword evidence="7" id="KW-1185">Reference proteome</keyword>
<feature type="transmembrane region" description="Helical" evidence="4">
    <location>
        <begin position="110"/>
        <end position="127"/>
    </location>
</feature>
<accession>A0A512DC03</accession>
<name>A0A512DC03_9CELL</name>
<gene>
    <name evidence="6" type="ORF">CAE01nite_17100</name>
</gene>
<dbReference type="SMART" id="SM00387">
    <property type="entry name" value="HATPase_c"/>
    <property type="match status" value="1"/>
</dbReference>